<dbReference type="RefSeq" id="WP_039747805.1">
    <property type="nucleotide sequence ID" value="NZ_JTCM02000189.1"/>
</dbReference>
<gene>
    <name evidence="1" type="ORF">PI95_034205</name>
</gene>
<comment type="caution">
    <text evidence="1">The sequence shown here is derived from an EMBL/GenBank/DDBJ whole genome shotgun (WGS) entry which is preliminary data.</text>
</comment>
<organism evidence="1 2">
    <name type="scientific">Hassallia byssoidea VB512170</name>
    <dbReference type="NCBI Taxonomy" id="1304833"/>
    <lineage>
        <taxon>Bacteria</taxon>
        <taxon>Bacillati</taxon>
        <taxon>Cyanobacteriota</taxon>
        <taxon>Cyanophyceae</taxon>
        <taxon>Nostocales</taxon>
        <taxon>Tolypothrichaceae</taxon>
        <taxon>Hassallia</taxon>
    </lineage>
</organism>
<dbReference type="Proteomes" id="UP000031549">
    <property type="component" value="Unassembled WGS sequence"/>
</dbReference>
<dbReference type="EMBL" id="JTCM02000189">
    <property type="protein sequence ID" value="NEU77390.1"/>
    <property type="molecule type" value="Genomic_DNA"/>
</dbReference>
<sequence>MPLFNETSAQQVITSATQPTNPSQGLIWNELDSNNNLVEAWRYINGFWWSEEKLFNVFTVAGSSGFNYYLAMNPAYNYFIKSAHLLFEVASAASYSSVFNFFFQIIKEQVPYQLLLPKVLILRLMVFLQIFFL</sequence>
<accession>A0A846HNH2</accession>
<evidence type="ECO:0000313" key="2">
    <source>
        <dbReference type="Proteomes" id="UP000031549"/>
    </source>
</evidence>
<reference evidence="1 2" key="1">
    <citation type="journal article" date="2015" name="Genome Announc.">
        <title>Draft Genome Sequence of Cyanobacterium Hassallia byssoidea Strain VB512170, Isolated from Monuments in India.</title>
        <authorList>
            <person name="Singh D."/>
            <person name="Chandrababunaidu M.M."/>
            <person name="Panda A."/>
            <person name="Sen D."/>
            <person name="Bhattacharyya S."/>
            <person name="Adhikary S.P."/>
            <person name="Tripathy S."/>
        </authorList>
    </citation>
    <scope>NUCLEOTIDE SEQUENCE [LARGE SCALE GENOMIC DNA]</scope>
    <source>
        <strain evidence="1 2">VB512170</strain>
    </source>
</reference>
<proteinExistence type="predicted"/>
<keyword evidence="2" id="KW-1185">Reference proteome</keyword>
<evidence type="ECO:0000313" key="1">
    <source>
        <dbReference type="EMBL" id="NEU77390.1"/>
    </source>
</evidence>
<name>A0A846HNH2_9CYAN</name>
<dbReference type="AlphaFoldDB" id="A0A846HNH2"/>
<protein>
    <submittedName>
        <fullName evidence="1">Uncharacterized protein</fullName>
    </submittedName>
</protein>